<feature type="transmembrane region" description="Helical" evidence="1">
    <location>
        <begin position="51"/>
        <end position="69"/>
    </location>
</feature>
<evidence type="ECO:0000259" key="2">
    <source>
        <dbReference type="PROSITE" id="PS50043"/>
    </source>
</evidence>
<dbReference type="CDD" id="cd06170">
    <property type="entry name" value="LuxR_C_like"/>
    <property type="match status" value="1"/>
</dbReference>
<sequence>MWLAQGLTHKQIARDMSIAPMTVTKRVSSAMFKLGVQRAPQLVAEAMKRQIISPLCLALAALVVAHAALDEDPMRRDRRAPERRTAQVRMMRRAEAPEIYA</sequence>
<protein>
    <recommendedName>
        <fullName evidence="2">HTH luxR-type domain-containing protein</fullName>
    </recommendedName>
</protein>
<dbReference type="InterPro" id="IPR016032">
    <property type="entry name" value="Sig_transdc_resp-reg_C-effctor"/>
</dbReference>
<evidence type="ECO:0000313" key="3">
    <source>
        <dbReference type="EMBL" id="ASN71549.1"/>
    </source>
</evidence>
<gene>
    <name evidence="3" type="ORF">9F2_43</name>
</gene>
<organism evidence="3">
    <name type="scientific">uncultured Caudovirales phage</name>
    <dbReference type="NCBI Taxonomy" id="2100421"/>
    <lineage>
        <taxon>Viruses</taxon>
        <taxon>Duplodnaviria</taxon>
        <taxon>Heunggongvirae</taxon>
        <taxon>Uroviricota</taxon>
        <taxon>Caudoviricetes</taxon>
        <taxon>Peduoviridae</taxon>
        <taxon>Maltschvirus</taxon>
        <taxon>Maltschvirus maltsch</taxon>
    </lineage>
</organism>
<dbReference type="PROSITE" id="PS50043">
    <property type="entry name" value="HTH_LUXR_2"/>
    <property type="match status" value="1"/>
</dbReference>
<accession>A0A2H4JA92</accession>
<dbReference type="EMBL" id="MF417927">
    <property type="protein sequence ID" value="ASN71549.1"/>
    <property type="molecule type" value="Genomic_DNA"/>
</dbReference>
<feature type="domain" description="HTH luxR-type" evidence="2">
    <location>
        <begin position="1"/>
        <end position="50"/>
    </location>
</feature>
<dbReference type="GO" id="GO:0006355">
    <property type="term" value="P:regulation of DNA-templated transcription"/>
    <property type="evidence" value="ECO:0007669"/>
    <property type="project" value="InterPro"/>
</dbReference>
<keyword evidence="1" id="KW-0812">Transmembrane</keyword>
<dbReference type="Pfam" id="PF00196">
    <property type="entry name" value="GerE"/>
    <property type="match status" value="1"/>
</dbReference>
<name>A0A2H4JA92_9CAUD</name>
<keyword evidence="1" id="KW-0472">Membrane</keyword>
<keyword evidence="1" id="KW-1133">Transmembrane helix</keyword>
<dbReference type="SMART" id="SM00421">
    <property type="entry name" value="HTH_LUXR"/>
    <property type="match status" value="1"/>
</dbReference>
<dbReference type="InterPro" id="IPR036388">
    <property type="entry name" value="WH-like_DNA-bd_sf"/>
</dbReference>
<dbReference type="SUPFAM" id="SSF46894">
    <property type="entry name" value="C-terminal effector domain of the bipartite response regulators"/>
    <property type="match status" value="1"/>
</dbReference>
<dbReference type="InterPro" id="IPR000792">
    <property type="entry name" value="Tscrpt_reg_LuxR_C"/>
</dbReference>
<dbReference type="Gene3D" id="1.10.10.10">
    <property type="entry name" value="Winged helix-like DNA-binding domain superfamily/Winged helix DNA-binding domain"/>
    <property type="match status" value="1"/>
</dbReference>
<proteinExistence type="predicted"/>
<dbReference type="GO" id="GO:0003677">
    <property type="term" value="F:DNA binding"/>
    <property type="evidence" value="ECO:0007669"/>
    <property type="project" value="InterPro"/>
</dbReference>
<reference evidence="3" key="1">
    <citation type="submission" date="2017-06" db="EMBL/GenBank/DDBJ databases">
        <title>Novel phages from South African skin metaviromes.</title>
        <authorList>
            <person name="van Zyl L.J."/>
            <person name="Abrahams Y."/>
            <person name="Stander E.A."/>
            <person name="Kirby B.M."/>
            <person name="Clavaud C."/>
            <person name="Farcet C."/>
            <person name="Breton L."/>
            <person name="Trindade M.I."/>
        </authorList>
    </citation>
    <scope>NUCLEOTIDE SEQUENCE</scope>
</reference>
<evidence type="ECO:0000256" key="1">
    <source>
        <dbReference type="SAM" id="Phobius"/>
    </source>
</evidence>